<sequence length="266" mass="27661">MTRTYVITGSASGIGATTAETLRTRGEKVIGIDLRNADIEADLSTPDGRASAAARATQLSDGTIDAVIACAGISAPIPATISVNYFGVTELLTALLPALRASDAPRVAVVSSMASLQPNSPELVDAALAGDEPRAIEIAEGLAAQGALIGYSIYPSSKRALSRWVRRASISEDWAGSGIPLNAVAPGTVLTPMTTELLATPEGTQMVDAAVPMPLNYHQSPESIAYLLIWLTSSENTHLAGQVIYDDGGADATLRGDDIWSWNDPS</sequence>
<dbReference type="GO" id="GO:0016491">
    <property type="term" value="F:oxidoreductase activity"/>
    <property type="evidence" value="ECO:0007669"/>
    <property type="project" value="UniProtKB-KW"/>
</dbReference>
<dbReference type="PANTHER" id="PTHR24321:SF8">
    <property type="entry name" value="ESTRADIOL 17-BETA-DEHYDROGENASE 8-RELATED"/>
    <property type="match status" value="1"/>
</dbReference>
<keyword evidence="6" id="KW-1185">Reference proteome</keyword>
<dbReference type="Pfam" id="PF00106">
    <property type="entry name" value="adh_short"/>
    <property type="match status" value="1"/>
</dbReference>
<evidence type="ECO:0000313" key="5">
    <source>
        <dbReference type="EMBL" id="SJN17065.1"/>
    </source>
</evidence>
<evidence type="ECO:0000256" key="3">
    <source>
        <dbReference type="ARBA" id="ARBA00023027"/>
    </source>
</evidence>
<evidence type="ECO:0000313" key="6">
    <source>
        <dbReference type="Proteomes" id="UP000196320"/>
    </source>
</evidence>
<feature type="domain" description="Ketoreductase" evidence="4">
    <location>
        <begin position="3"/>
        <end position="177"/>
    </location>
</feature>
<dbReference type="InterPro" id="IPR002347">
    <property type="entry name" value="SDR_fam"/>
</dbReference>
<dbReference type="InterPro" id="IPR057326">
    <property type="entry name" value="KR_dom"/>
</dbReference>
<dbReference type="AlphaFoldDB" id="A0A1R4IB50"/>
<name>A0A1R4IB50_9MICO</name>
<dbReference type="SMART" id="SM00822">
    <property type="entry name" value="PKS_KR"/>
    <property type="match status" value="1"/>
</dbReference>
<evidence type="ECO:0000256" key="2">
    <source>
        <dbReference type="ARBA" id="ARBA00023002"/>
    </source>
</evidence>
<dbReference type="InterPro" id="IPR036291">
    <property type="entry name" value="NAD(P)-bd_dom_sf"/>
</dbReference>
<dbReference type="SUPFAM" id="SSF51735">
    <property type="entry name" value="NAD(P)-binding Rossmann-fold domains"/>
    <property type="match status" value="1"/>
</dbReference>
<protein>
    <submittedName>
        <fullName evidence="5">Putative 3-alpha-hydroxysteroid dehydrogenase</fullName>
    </submittedName>
</protein>
<evidence type="ECO:0000256" key="1">
    <source>
        <dbReference type="ARBA" id="ARBA00006484"/>
    </source>
</evidence>
<dbReference type="PANTHER" id="PTHR24321">
    <property type="entry name" value="DEHYDROGENASES, SHORT CHAIN"/>
    <property type="match status" value="1"/>
</dbReference>
<comment type="similarity">
    <text evidence="1">Belongs to the short-chain dehydrogenases/reductases (SDR) family.</text>
</comment>
<dbReference type="Gene3D" id="3.40.50.720">
    <property type="entry name" value="NAD(P)-binding Rossmann-like Domain"/>
    <property type="match status" value="1"/>
</dbReference>
<reference evidence="5 6" key="1">
    <citation type="submission" date="2017-02" db="EMBL/GenBank/DDBJ databases">
        <authorList>
            <person name="Peterson S.W."/>
        </authorList>
    </citation>
    <scope>NUCLEOTIDE SEQUENCE [LARGE SCALE GENOMIC DNA]</scope>
    <source>
        <strain evidence="5 6">B Mb 05.01</strain>
    </source>
</reference>
<dbReference type="Pfam" id="PF13561">
    <property type="entry name" value="adh_short_C2"/>
    <property type="match status" value="1"/>
</dbReference>
<evidence type="ECO:0000259" key="4">
    <source>
        <dbReference type="SMART" id="SM00822"/>
    </source>
</evidence>
<accession>A0A1R4IB50</accession>
<keyword evidence="2" id="KW-0560">Oxidoreductase</keyword>
<keyword evidence="3" id="KW-0520">NAD</keyword>
<dbReference type="OrthoDB" id="3676637at2"/>
<gene>
    <name evidence="5" type="ORF">FM104_01210</name>
</gene>
<dbReference type="PRINTS" id="PR00081">
    <property type="entry name" value="GDHRDH"/>
</dbReference>
<dbReference type="Proteomes" id="UP000196320">
    <property type="component" value="Unassembled WGS sequence"/>
</dbReference>
<dbReference type="RefSeq" id="WP_087129640.1">
    <property type="nucleotide sequence ID" value="NZ_FUKO01000004.1"/>
</dbReference>
<proteinExistence type="inferred from homology"/>
<dbReference type="EMBL" id="FUKO01000004">
    <property type="protein sequence ID" value="SJN17065.1"/>
    <property type="molecule type" value="Genomic_DNA"/>
</dbReference>
<organism evidence="5 6">
    <name type="scientific">Microbacterium esteraromaticum</name>
    <dbReference type="NCBI Taxonomy" id="57043"/>
    <lineage>
        <taxon>Bacteria</taxon>
        <taxon>Bacillati</taxon>
        <taxon>Actinomycetota</taxon>
        <taxon>Actinomycetes</taxon>
        <taxon>Micrococcales</taxon>
        <taxon>Microbacteriaceae</taxon>
        <taxon>Microbacterium</taxon>
    </lineage>
</organism>